<keyword evidence="1" id="KW-0479">Metal-binding</keyword>
<evidence type="ECO:0000259" key="2">
    <source>
        <dbReference type="PROSITE" id="PS50157"/>
    </source>
</evidence>
<keyword evidence="1" id="KW-0862">Zinc</keyword>
<reference evidence="5" key="2">
    <citation type="submission" date="2019-09" db="UniProtKB">
        <authorList>
            <consortium name="WormBaseParasite"/>
        </authorList>
    </citation>
    <scope>IDENTIFICATION</scope>
</reference>
<dbReference type="PROSITE" id="PS00028">
    <property type="entry name" value="ZINC_FINGER_C2H2_1"/>
    <property type="match status" value="1"/>
</dbReference>
<dbReference type="GO" id="GO:0008270">
    <property type="term" value="F:zinc ion binding"/>
    <property type="evidence" value="ECO:0007669"/>
    <property type="project" value="UniProtKB-KW"/>
</dbReference>
<evidence type="ECO:0000256" key="1">
    <source>
        <dbReference type="PROSITE-ProRule" id="PRU00042"/>
    </source>
</evidence>
<keyword evidence="1" id="KW-0863">Zinc-finger</keyword>
<name>A0A183GBD2_HELPZ</name>
<protein>
    <submittedName>
        <fullName evidence="5">C2H2-type domain-containing protein</fullName>
    </submittedName>
</protein>
<accession>A0A3P8AKJ6</accession>
<dbReference type="SMART" id="SM00355">
    <property type="entry name" value="ZnF_C2H2"/>
    <property type="match status" value="2"/>
</dbReference>
<evidence type="ECO:0000313" key="4">
    <source>
        <dbReference type="Proteomes" id="UP000050761"/>
    </source>
</evidence>
<gene>
    <name evidence="3" type="ORF">HPBE_LOCUS19395</name>
</gene>
<dbReference type="PROSITE" id="PS50157">
    <property type="entry name" value="ZINC_FINGER_C2H2_2"/>
    <property type="match status" value="1"/>
</dbReference>
<organism evidence="4 5">
    <name type="scientific">Heligmosomoides polygyrus</name>
    <name type="common">Parasitic roundworm</name>
    <dbReference type="NCBI Taxonomy" id="6339"/>
    <lineage>
        <taxon>Eukaryota</taxon>
        <taxon>Metazoa</taxon>
        <taxon>Ecdysozoa</taxon>
        <taxon>Nematoda</taxon>
        <taxon>Chromadorea</taxon>
        <taxon>Rhabditida</taxon>
        <taxon>Rhabditina</taxon>
        <taxon>Rhabditomorpha</taxon>
        <taxon>Strongyloidea</taxon>
        <taxon>Heligmosomidae</taxon>
        <taxon>Heligmosomoides</taxon>
    </lineage>
</organism>
<reference evidence="3 4" key="1">
    <citation type="submission" date="2018-11" db="EMBL/GenBank/DDBJ databases">
        <authorList>
            <consortium name="Pathogen Informatics"/>
        </authorList>
    </citation>
    <scope>NUCLEOTIDE SEQUENCE [LARGE SCALE GENOMIC DNA]</scope>
</reference>
<dbReference type="Proteomes" id="UP000050761">
    <property type="component" value="Unassembled WGS sequence"/>
</dbReference>
<accession>A0A183GBD2</accession>
<dbReference type="InterPro" id="IPR013087">
    <property type="entry name" value="Znf_C2H2_type"/>
</dbReference>
<evidence type="ECO:0000313" key="3">
    <source>
        <dbReference type="EMBL" id="VDP14972.1"/>
    </source>
</evidence>
<keyword evidence="4" id="KW-1185">Reference proteome</keyword>
<dbReference type="AlphaFoldDB" id="A0A183GBD2"/>
<feature type="domain" description="C2H2-type" evidence="2">
    <location>
        <begin position="56"/>
        <end position="84"/>
    </location>
</feature>
<evidence type="ECO:0000313" key="5">
    <source>
        <dbReference type="WBParaSite" id="HPBE_0001939601-mRNA-1"/>
    </source>
</evidence>
<sequence>MEHNCPECGSKYVGKRVYDHLFNHHYYSKPDIEEFKRKRRLERALAAHPIEDPEIYKCEYCGFEFLTTGGFYRHRLRKHKLYRTAYRVKCPLCIKDLSVGDAAV</sequence>
<dbReference type="EMBL" id="UZAH01031324">
    <property type="protein sequence ID" value="VDP14972.1"/>
    <property type="molecule type" value="Genomic_DNA"/>
</dbReference>
<proteinExistence type="predicted"/>
<dbReference type="WBParaSite" id="HPBE_0001939601-mRNA-1">
    <property type="protein sequence ID" value="HPBE_0001939601-mRNA-1"/>
    <property type="gene ID" value="HPBE_0001939601"/>
</dbReference>